<dbReference type="HOGENOM" id="CLU_027551_4_2_1"/>
<organism evidence="4 5">
    <name type="scientific">Serendipita indica (strain DSM 11827)</name>
    <name type="common">Root endophyte fungus</name>
    <name type="synonym">Piriformospora indica</name>
    <dbReference type="NCBI Taxonomy" id="1109443"/>
    <lineage>
        <taxon>Eukaryota</taxon>
        <taxon>Fungi</taxon>
        <taxon>Dikarya</taxon>
        <taxon>Basidiomycota</taxon>
        <taxon>Agaricomycotina</taxon>
        <taxon>Agaricomycetes</taxon>
        <taxon>Sebacinales</taxon>
        <taxon>Serendipitaceae</taxon>
        <taxon>Serendipita</taxon>
    </lineage>
</organism>
<evidence type="ECO:0000313" key="5">
    <source>
        <dbReference type="Proteomes" id="UP000007148"/>
    </source>
</evidence>
<dbReference type="eggNOG" id="ENOG502RDTI">
    <property type="taxonomic scope" value="Eukaryota"/>
</dbReference>
<evidence type="ECO:0000313" key="4">
    <source>
        <dbReference type="EMBL" id="CCA73782.1"/>
    </source>
</evidence>
<dbReference type="EMBL" id="CAFZ01000252">
    <property type="protein sequence ID" value="CCA73782.1"/>
    <property type="molecule type" value="Genomic_DNA"/>
</dbReference>
<dbReference type="InParanoid" id="G4TR39"/>
<dbReference type="Pfam" id="PF02230">
    <property type="entry name" value="Abhydrolase_2"/>
    <property type="match status" value="1"/>
</dbReference>
<keyword evidence="5" id="KW-1185">Reference proteome</keyword>
<dbReference type="InterPro" id="IPR050955">
    <property type="entry name" value="Plant_Biomass_Hydrol_Est"/>
</dbReference>
<accession>G4TR39</accession>
<sequence>MALVHPPSTKPIAEHVHLPSSIMEMLRRPEPINPPAWIRMGGEIRSETLAVPHRGGKLHRDVHFFVPNANHLSKRGKGNIPLLIAYHGSTEHGLLFRASTSSYAYDELACEEGFIVAYPDGNWNDGRVKAVFPASLENVDDLSFTKAVIDHAAKHLGTSQKRTLLVGFSNGGNLLLRMLYEPLAPPIAGIALHCASLPEQENSTVLFNPSEKSRVPVILIHGTADPVNPYEGGNSVLVRLAHGKALGDRGLHMGCLRTARHLARNWGSENEVIEYPGKLSPSLVVDDWIRQEDEDALRPVVRLVSLVGEGHHISVPGGS</sequence>
<reference evidence="4 5" key="1">
    <citation type="journal article" date="2011" name="PLoS Pathog.">
        <title>Endophytic Life Strategies Decoded by Genome and Transcriptome Analyses of the Mutualistic Root Symbiont Piriformospora indica.</title>
        <authorList>
            <person name="Zuccaro A."/>
            <person name="Lahrmann U."/>
            <person name="Guldener U."/>
            <person name="Langen G."/>
            <person name="Pfiffi S."/>
            <person name="Biedenkopf D."/>
            <person name="Wong P."/>
            <person name="Samans B."/>
            <person name="Grimm C."/>
            <person name="Basiewicz M."/>
            <person name="Murat C."/>
            <person name="Martin F."/>
            <person name="Kogel K.H."/>
        </authorList>
    </citation>
    <scope>NUCLEOTIDE SEQUENCE [LARGE SCALE GENOMIC DNA]</scope>
    <source>
        <strain evidence="4 5">DSM 11827</strain>
    </source>
</reference>
<gene>
    <name evidence="4" type="ORF">PIIN_07736</name>
</gene>
<evidence type="ECO:0000256" key="1">
    <source>
        <dbReference type="ARBA" id="ARBA00022729"/>
    </source>
</evidence>
<evidence type="ECO:0000259" key="3">
    <source>
        <dbReference type="Pfam" id="PF02230"/>
    </source>
</evidence>
<dbReference type="GO" id="GO:0016787">
    <property type="term" value="F:hydrolase activity"/>
    <property type="evidence" value="ECO:0007669"/>
    <property type="project" value="UniProtKB-KW"/>
</dbReference>
<dbReference type="PANTHER" id="PTHR43037">
    <property type="entry name" value="UNNAMED PRODUCT-RELATED"/>
    <property type="match status" value="1"/>
</dbReference>
<protein>
    <recommendedName>
        <fullName evidence="3">Phospholipase/carboxylesterase/thioesterase domain-containing protein</fullName>
    </recommendedName>
</protein>
<comment type="caution">
    <text evidence="4">The sequence shown here is derived from an EMBL/GenBank/DDBJ whole genome shotgun (WGS) entry which is preliminary data.</text>
</comment>
<name>G4TR39_SERID</name>
<dbReference type="Gene3D" id="3.40.50.1820">
    <property type="entry name" value="alpha/beta hydrolase"/>
    <property type="match status" value="1"/>
</dbReference>
<dbReference type="InterPro" id="IPR029058">
    <property type="entry name" value="AB_hydrolase_fold"/>
</dbReference>
<feature type="domain" description="Phospholipase/carboxylesterase/thioesterase" evidence="3">
    <location>
        <begin position="146"/>
        <end position="233"/>
    </location>
</feature>
<dbReference type="InterPro" id="IPR003140">
    <property type="entry name" value="PLipase/COase/thioEstase"/>
</dbReference>
<evidence type="ECO:0000256" key="2">
    <source>
        <dbReference type="ARBA" id="ARBA00022801"/>
    </source>
</evidence>
<dbReference type="AlphaFoldDB" id="G4TR39"/>
<dbReference type="SUPFAM" id="SSF53474">
    <property type="entry name" value="alpha/beta-Hydrolases"/>
    <property type="match status" value="1"/>
</dbReference>
<keyword evidence="1" id="KW-0732">Signal</keyword>
<dbReference type="Proteomes" id="UP000007148">
    <property type="component" value="Unassembled WGS sequence"/>
</dbReference>
<dbReference type="STRING" id="1109443.G4TR39"/>
<dbReference type="OrthoDB" id="424610at2759"/>
<keyword evidence="2" id="KW-0378">Hydrolase</keyword>
<dbReference type="OMA" id="AYDELAC"/>
<proteinExistence type="predicted"/>
<dbReference type="PANTHER" id="PTHR43037:SF5">
    <property type="entry name" value="FERULOYL ESTERASE"/>
    <property type="match status" value="1"/>
</dbReference>